<accession>A0A8J2TW95</accession>
<feature type="region of interest" description="Disordered" evidence="1">
    <location>
        <begin position="1"/>
        <end position="20"/>
    </location>
</feature>
<feature type="region of interest" description="Disordered" evidence="1">
    <location>
        <begin position="91"/>
        <end position="114"/>
    </location>
</feature>
<reference evidence="2" key="1">
    <citation type="journal article" date="2014" name="Int. J. Syst. Evol. Microbiol.">
        <title>Complete genome sequence of Corynebacterium casei LMG S-19264T (=DSM 44701T), isolated from a smear-ripened cheese.</title>
        <authorList>
            <consortium name="US DOE Joint Genome Institute (JGI-PGF)"/>
            <person name="Walter F."/>
            <person name="Albersmeier A."/>
            <person name="Kalinowski J."/>
            <person name="Ruckert C."/>
        </authorList>
    </citation>
    <scope>NUCLEOTIDE SEQUENCE</scope>
    <source>
        <strain evidence="2">CGMCC 1.12785</strain>
    </source>
</reference>
<comment type="caution">
    <text evidence="2">The sequence shown here is derived from an EMBL/GenBank/DDBJ whole genome shotgun (WGS) entry which is preliminary data.</text>
</comment>
<evidence type="ECO:0000313" key="3">
    <source>
        <dbReference type="Proteomes" id="UP000616114"/>
    </source>
</evidence>
<evidence type="ECO:0000313" key="2">
    <source>
        <dbReference type="EMBL" id="GGA07022.1"/>
    </source>
</evidence>
<dbReference type="RefSeq" id="WP_188549559.1">
    <property type="nucleotide sequence ID" value="NZ_BMFY01000003.1"/>
</dbReference>
<dbReference type="AlphaFoldDB" id="A0A8J2TW95"/>
<gene>
    <name evidence="2" type="ORF">GCM10011333_07080</name>
</gene>
<name>A0A8J2TW95_9MICO</name>
<organism evidence="2 3">
    <name type="scientific">Sediminivirga luteola</name>
    <dbReference type="NCBI Taxonomy" id="1774748"/>
    <lineage>
        <taxon>Bacteria</taxon>
        <taxon>Bacillati</taxon>
        <taxon>Actinomycetota</taxon>
        <taxon>Actinomycetes</taxon>
        <taxon>Micrococcales</taxon>
        <taxon>Brevibacteriaceae</taxon>
        <taxon>Sediminivirga</taxon>
    </lineage>
</organism>
<dbReference type="Proteomes" id="UP000616114">
    <property type="component" value="Unassembled WGS sequence"/>
</dbReference>
<evidence type="ECO:0008006" key="4">
    <source>
        <dbReference type="Google" id="ProtNLM"/>
    </source>
</evidence>
<keyword evidence="3" id="KW-1185">Reference proteome</keyword>
<dbReference type="SUPFAM" id="SSF54593">
    <property type="entry name" value="Glyoxalase/Bleomycin resistance protein/Dihydroxybiphenyl dioxygenase"/>
    <property type="match status" value="1"/>
</dbReference>
<evidence type="ECO:0000256" key="1">
    <source>
        <dbReference type="SAM" id="MobiDB-lite"/>
    </source>
</evidence>
<proteinExistence type="predicted"/>
<reference evidence="2" key="2">
    <citation type="submission" date="2020-09" db="EMBL/GenBank/DDBJ databases">
        <authorList>
            <person name="Sun Q."/>
            <person name="Zhou Y."/>
        </authorList>
    </citation>
    <scope>NUCLEOTIDE SEQUENCE</scope>
    <source>
        <strain evidence="2">CGMCC 1.12785</strain>
    </source>
</reference>
<dbReference type="Gene3D" id="3.10.180.10">
    <property type="entry name" value="2,3-Dihydroxybiphenyl 1,2-Dioxygenase, domain 1"/>
    <property type="match status" value="1"/>
</dbReference>
<sequence length="114" mass="11882">MAYDVPGRDQPFPGATRRQHGVTVTDSPFFLSVRGDSLNDVGQYWNGLADGATIVEPLASSAWSAGFGMLTDRFGVTWSIDVATPQTSWTASSADVVPGALPPDAGDGGPGRRA</sequence>
<dbReference type="InterPro" id="IPR029068">
    <property type="entry name" value="Glyas_Bleomycin-R_OHBP_Dase"/>
</dbReference>
<dbReference type="EMBL" id="BMFY01000003">
    <property type="protein sequence ID" value="GGA07022.1"/>
    <property type="molecule type" value="Genomic_DNA"/>
</dbReference>
<protein>
    <recommendedName>
        <fullName evidence="4">PhnB protein</fullName>
    </recommendedName>
</protein>